<keyword evidence="7" id="KW-1185">Reference proteome</keyword>
<protein>
    <submittedName>
        <fullName evidence="6">Iron(III) transport system substrate-binding protein</fullName>
    </submittedName>
</protein>
<accession>A0A370I0W4</accession>
<dbReference type="EMBL" id="QQBC01000008">
    <property type="protein sequence ID" value="RDI64210.1"/>
    <property type="molecule type" value="Genomic_DNA"/>
</dbReference>
<dbReference type="PANTHER" id="PTHR30006">
    <property type="entry name" value="THIAMINE-BINDING PERIPLASMIC PROTEIN-RELATED"/>
    <property type="match status" value="1"/>
</dbReference>
<comment type="caution">
    <text evidence="6">The sequence shown here is derived from an EMBL/GenBank/DDBJ whole genome shotgun (WGS) entry which is preliminary data.</text>
</comment>
<feature type="binding site" evidence="4">
    <location>
        <position position="89"/>
    </location>
    <ligand>
        <name>Fe cation</name>
        <dbReference type="ChEBI" id="CHEBI:24875"/>
    </ligand>
</feature>
<organism evidence="6 7">
    <name type="scientific">Nocardia pseudobrasiliensis</name>
    <dbReference type="NCBI Taxonomy" id="45979"/>
    <lineage>
        <taxon>Bacteria</taxon>
        <taxon>Bacillati</taxon>
        <taxon>Actinomycetota</taxon>
        <taxon>Actinomycetes</taxon>
        <taxon>Mycobacteriales</taxon>
        <taxon>Nocardiaceae</taxon>
        <taxon>Nocardia</taxon>
    </lineage>
</organism>
<comment type="similarity">
    <text evidence="1">Belongs to the bacterial solute-binding protein 1 family.</text>
</comment>
<dbReference type="Proteomes" id="UP000254869">
    <property type="component" value="Unassembled WGS sequence"/>
</dbReference>
<evidence type="ECO:0000256" key="4">
    <source>
        <dbReference type="PIRSR" id="PIRSR002825-1"/>
    </source>
</evidence>
<keyword evidence="4" id="KW-0479">Metal-binding</keyword>
<name>A0A370I0W4_9NOCA</name>
<keyword evidence="4" id="KW-0408">Iron</keyword>
<dbReference type="PANTHER" id="PTHR30006:SF15">
    <property type="entry name" value="IRON-UTILIZATION PERIPLASMIC PROTEIN"/>
    <property type="match status" value="1"/>
</dbReference>
<dbReference type="InterPro" id="IPR026045">
    <property type="entry name" value="Ferric-bd"/>
</dbReference>
<dbReference type="RefSeq" id="WP_067996979.1">
    <property type="nucleotide sequence ID" value="NZ_QQBC01000008.1"/>
</dbReference>
<keyword evidence="2" id="KW-0406">Ion transport</keyword>
<evidence type="ECO:0000256" key="5">
    <source>
        <dbReference type="SAM" id="SignalP"/>
    </source>
</evidence>
<evidence type="ECO:0000256" key="3">
    <source>
        <dbReference type="ARBA" id="ARBA00022729"/>
    </source>
</evidence>
<feature type="binding site" evidence="4">
    <location>
        <position position="225"/>
    </location>
    <ligand>
        <name>Fe cation</name>
        <dbReference type="ChEBI" id="CHEBI:24875"/>
    </ligand>
</feature>
<feature type="binding site" evidence="4">
    <location>
        <position position="226"/>
    </location>
    <ligand>
        <name>Fe cation</name>
        <dbReference type="ChEBI" id="CHEBI:24875"/>
    </ligand>
</feature>
<dbReference type="PIRSF" id="PIRSF002825">
    <property type="entry name" value="CfbpA"/>
    <property type="match status" value="1"/>
</dbReference>
<reference evidence="6 7" key="1">
    <citation type="submission" date="2018-07" db="EMBL/GenBank/DDBJ databases">
        <title>Genomic Encyclopedia of Type Strains, Phase IV (KMG-IV): sequencing the most valuable type-strain genomes for metagenomic binning, comparative biology and taxonomic classification.</title>
        <authorList>
            <person name="Goeker M."/>
        </authorList>
    </citation>
    <scope>NUCLEOTIDE SEQUENCE [LARGE SCALE GENOMIC DNA]</scope>
    <source>
        <strain evidence="6 7">DSM 44290</strain>
    </source>
</reference>
<feature type="chain" id="PRO_5038500597" evidence="5">
    <location>
        <begin position="20"/>
        <end position="339"/>
    </location>
</feature>
<keyword evidence="2" id="KW-0813">Transport</keyword>
<evidence type="ECO:0000256" key="2">
    <source>
        <dbReference type="ARBA" id="ARBA00022496"/>
    </source>
</evidence>
<dbReference type="STRING" id="1210086.GCA_001613105_02613"/>
<evidence type="ECO:0000256" key="1">
    <source>
        <dbReference type="ARBA" id="ARBA00008520"/>
    </source>
</evidence>
<dbReference type="GO" id="GO:0046872">
    <property type="term" value="F:metal ion binding"/>
    <property type="evidence" value="ECO:0007669"/>
    <property type="project" value="UniProtKB-KW"/>
</dbReference>
<sequence>MAARWKLLTGALAALTVLAATTACSNASKDENEILVYNAQHESLTKEWADAFTKQTGVKVTLRNGGDTDLANQLVAEGKNSPADIFLTENSPAMALVEDADLFADIDADTLAQIPEQYRPSTGKWVGVAARSTVFVYNRDKLPQDQLPGSLLDLAQPQWKGRWTAGTAGADFQAIVAALLELKGEDTTRAWLKGMKENAASSQNNTTAMKNVNTGQFDGAVIYHYYWFRDQAATRQNSSNTDLHFFKNQDPGAFVSTSGGGVLKSSKKQQNAQKFVKFITSTAGQRVLRDGTSMEYPVSVDVPANPVLPPLDSLQAPKIDPSRLDAKKVHELMTEAGLL</sequence>
<dbReference type="Gene3D" id="3.40.190.10">
    <property type="entry name" value="Periplasmic binding protein-like II"/>
    <property type="match status" value="2"/>
</dbReference>
<feature type="signal peptide" evidence="5">
    <location>
        <begin position="1"/>
        <end position="19"/>
    </location>
</feature>
<proteinExistence type="inferred from homology"/>
<keyword evidence="2" id="KW-0410">Iron transport</keyword>
<dbReference type="CDD" id="cd13543">
    <property type="entry name" value="PBP2_Fbp"/>
    <property type="match status" value="1"/>
</dbReference>
<keyword evidence="3 5" id="KW-0732">Signal</keyword>
<gene>
    <name evidence="6" type="ORF">DFR76_10841</name>
</gene>
<dbReference type="SUPFAM" id="SSF53850">
    <property type="entry name" value="Periplasmic binding protein-like II"/>
    <property type="match status" value="1"/>
</dbReference>
<dbReference type="Pfam" id="PF13343">
    <property type="entry name" value="SBP_bac_6"/>
    <property type="match status" value="1"/>
</dbReference>
<dbReference type="PROSITE" id="PS51257">
    <property type="entry name" value="PROKAR_LIPOPROTEIN"/>
    <property type="match status" value="1"/>
</dbReference>
<evidence type="ECO:0000313" key="7">
    <source>
        <dbReference type="Proteomes" id="UP000254869"/>
    </source>
</evidence>
<dbReference type="GO" id="GO:0006826">
    <property type="term" value="P:iron ion transport"/>
    <property type="evidence" value="ECO:0007669"/>
    <property type="project" value="UniProtKB-KW"/>
</dbReference>
<evidence type="ECO:0000313" key="6">
    <source>
        <dbReference type="EMBL" id="RDI64210.1"/>
    </source>
</evidence>
<dbReference type="AlphaFoldDB" id="A0A370I0W4"/>
<feature type="binding site" evidence="4">
    <location>
        <position position="41"/>
    </location>
    <ligand>
        <name>Fe cation</name>
        <dbReference type="ChEBI" id="CHEBI:24875"/>
    </ligand>
</feature>
<dbReference type="GO" id="GO:0030288">
    <property type="term" value="C:outer membrane-bounded periplasmic space"/>
    <property type="evidence" value="ECO:0007669"/>
    <property type="project" value="TreeGrafter"/>
</dbReference>